<accession>A0A6A6NWV6</accession>
<dbReference type="Proteomes" id="UP000799766">
    <property type="component" value="Unassembled WGS sequence"/>
</dbReference>
<evidence type="ECO:0008006" key="3">
    <source>
        <dbReference type="Google" id="ProtNLM"/>
    </source>
</evidence>
<keyword evidence="2" id="KW-1185">Reference proteome</keyword>
<organism evidence="1 2">
    <name type="scientific">Lineolata rhizophorae</name>
    <dbReference type="NCBI Taxonomy" id="578093"/>
    <lineage>
        <taxon>Eukaryota</taxon>
        <taxon>Fungi</taxon>
        <taxon>Dikarya</taxon>
        <taxon>Ascomycota</taxon>
        <taxon>Pezizomycotina</taxon>
        <taxon>Dothideomycetes</taxon>
        <taxon>Dothideomycetes incertae sedis</taxon>
        <taxon>Lineolatales</taxon>
        <taxon>Lineolataceae</taxon>
        <taxon>Lineolata</taxon>
    </lineage>
</organism>
<sequence length="273" mass="29532">MDTPQHAAVDRRASVDSFELDSYLANYVPLSNFPTPPPATSSFPPLRAAVAEDAVTSQAQDFGGPAIYMASLVPSKASLHGPSIALIQEFLARAQVPDEVIGLAACVLDSLSWRFVREWRQACSQSSSSAETWHNGGPGGTGAVGAEVIVLSALALAETYLSDEPRSSRWWSREVSSLSFSAKQINTTNRCILVDIDYGLHDFTAEMIDEMLWDMRRAERMLEKTGATTDNSLRSDKLAVTSLSLDCSATLVHGLLTPEPSPPLSQLQRSLCS</sequence>
<dbReference type="OrthoDB" id="3877279at2759"/>
<evidence type="ECO:0000313" key="2">
    <source>
        <dbReference type="Proteomes" id="UP000799766"/>
    </source>
</evidence>
<reference evidence="1" key="1">
    <citation type="journal article" date="2020" name="Stud. Mycol.">
        <title>101 Dothideomycetes genomes: a test case for predicting lifestyles and emergence of pathogens.</title>
        <authorList>
            <person name="Haridas S."/>
            <person name="Albert R."/>
            <person name="Binder M."/>
            <person name="Bloem J."/>
            <person name="Labutti K."/>
            <person name="Salamov A."/>
            <person name="Andreopoulos B."/>
            <person name="Baker S."/>
            <person name="Barry K."/>
            <person name="Bills G."/>
            <person name="Bluhm B."/>
            <person name="Cannon C."/>
            <person name="Castanera R."/>
            <person name="Culley D."/>
            <person name="Daum C."/>
            <person name="Ezra D."/>
            <person name="Gonzalez J."/>
            <person name="Henrissat B."/>
            <person name="Kuo A."/>
            <person name="Liang C."/>
            <person name="Lipzen A."/>
            <person name="Lutzoni F."/>
            <person name="Magnuson J."/>
            <person name="Mondo S."/>
            <person name="Nolan M."/>
            <person name="Ohm R."/>
            <person name="Pangilinan J."/>
            <person name="Park H.-J."/>
            <person name="Ramirez L."/>
            <person name="Alfaro M."/>
            <person name="Sun H."/>
            <person name="Tritt A."/>
            <person name="Yoshinaga Y."/>
            <person name="Zwiers L.-H."/>
            <person name="Turgeon B."/>
            <person name="Goodwin S."/>
            <person name="Spatafora J."/>
            <person name="Crous P."/>
            <person name="Grigoriev I."/>
        </authorList>
    </citation>
    <scope>NUCLEOTIDE SEQUENCE</scope>
    <source>
        <strain evidence="1">ATCC 16933</strain>
    </source>
</reference>
<dbReference type="EMBL" id="MU001684">
    <property type="protein sequence ID" value="KAF2456211.1"/>
    <property type="molecule type" value="Genomic_DNA"/>
</dbReference>
<proteinExistence type="predicted"/>
<name>A0A6A6NWV6_9PEZI</name>
<evidence type="ECO:0000313" key="1">
    <source>
        <dbReference type="EMBL" id="KAF2456211.1"/>
    </source>
</evidence>
<dbReference type="AlphaFoldDB" id="A0A6A6NWV6"/>
<protein>
    <recommendedName>
        <fullName evidence="3">Cyclin N-terminal domain-containing protein</fullName>
    </recommendedName>
</protein>
<gene>
    <name evidence="1" type="ORF">BDY21DRAFT_348234</name>
</gene>